<dbReference type="SUPFAM" id="SSF52343">
    <property type="entry name" value="Ferredoxin reductase-like, C-terminal NADP-linked domain"/>
    <property type="match status" value="1"/>
</dbReference>
<feature type="transmembrane region" description="Helical" evidence="15">
    <location>
        <begin position="307"/>
        <end position="326"/>
    </location>
</feature>
<feature type="transmembrane region" description="Helical" evidence="15">
    <location>
        <begin position="254"/>
        <end position="271"/>
    </location>
</feature>
<evidence type="ECO:0000256" key="5">
    <source>
        <dbReference type="ARBA" id="ARBA00022475"/>
    </source>
</evidence>
<dbReference type="OrthoDB" id="17725at2759"/>
<keyword evidence="9" id="KW-0560">Oxidoreductase</keyword>
<dbReference type="InterPro" id="IPR013121">
    <property type="entry name" value="Fe_red_NAD-bd_6"/>
</dbReference>
<dbReference type="InterPro" id="IPR017927">
    <property type="entry name" value="FAD-bd_FR_type"/>
</dbReference>
<feature type="transmembrane region" description="Helical" evidence="15">
    <location>
        <begin position="223"/>
        <end position="242"/>
    </location>
</feature>
<dbReference type="InterPro" id="IPR051410">
    <property type="entry name" value="Ferric/Cupric_Reductase"/>
</dbReference>
<dbReference type="CDD" id="cd06186">
    <property type="entry name" value="NOX_Duox_like_FAD_NADP"/>
    <property type="match status" value="1"/>
</dbReference>
<feature type="region of interest" description="Disordered" evidence="14">
    <location>
        <begin position="82"/>
        <end position="102"/>
    </location>
</feature>
<keyword evidence="18" id="KW-1185">Reference proteome</keyword>
<accession>A0A0C3FB49</accession>
<evidence type="ECO:0000256" key="8">
    <source>
        <dbReference type="ARBA" id="ARBA00022989"/>
    </source>
</evidence>
<dbReference type="SUPFAM" id="SSF63380">
    <property type="entry name" value="Riboflavin synthase domain-like"/>
    <property type="match status" value="1"/>
</dbReference>
<evidence type="ECO:0000256" key="6">
    <source>
        <dbReference type="ARBA" id="ARBA00022692"/>
    </source>
</evidence>
<evidence type="ECO:0000256" key="9">
    <source>
        <dbReference type="ARBA" id="ARBA00023002"/>
    </source>
</evidence>
<comment type="catalytic activity">
    <reaction evidence="13">
        <text>2 a Fe(II)-siderophore + NADP(+) + H(+) = 2 a Fe(III)-siderophore + NADPH</text>
        <dbReference type="Rhea" id="RHEA:28795"/>
        <dbReference type="Rhea" id="RHEA-COMP:11342"/>
        <dbReference type="Rhea" id="RHEA-COMP:11344"/>
        <dbReference type="ChEBI" id="CHEBI:15378"/>
        <dbReference type="ChEBI" id="CHEBI:29033"/>
        <dbReference type="ChEBI" id="CHEBI:29034"/>
        <dbReference type="ChEBI" id="CHEBI:57783"/>
        <dbReference type="ChEBI" id="CHEBI:58349"/>
        <dbReference type="EC" id="1.16.1.9"/>
    </reaction>
</comment>
<keyword evidence="6 15" id="KW-0812">Transmembrane</keyword>
<dbReference type="InterPro" id="IPR017938">
    <property type="entry name" value="Riboflavin_synthase-like_b-brl"/>
</dbReference>
<evidence type="ECO:0000313" key="18">
    <source>
        <dbReference type="Proteomes" id="UP000054166"/>
    </source>
</evidence>
<evidence type="ECO:0000256" key="4">
    <source>
        <dbReference type="ARBA" id="ARBA00022448"/>
    </source>
</evidence>
<evidence type="ECO:0000256" key="13">
    <source>
        <dbReference type="ARBA" id="ARBA00048483"/>
    </source>
</evidence>
<dbReference type="PROSITE" id="PS51384">
    <property type="entry name" value="FAD_FR"/>
    <property type="match status" value="1"/>
</dbReference>
<dbReference type="GO" id="GO:0015677">
    <property type="term" value="P:copper ion import"/>
    <property type="evidence" value="ECO:0007669"/>
    <property type="project" value="TreeGrafter"/>
</dbReference>
<dbReference type="PANTHER" id="PTHR32361:SF9">
    <property type="entry name" value="FERRIC REDUCTASE TRANSMEMBRANE COMPONENT 3-RELATED"/>
    <property type="match status" value="1"/>
</dbReference>
<evidence type="ECO:0000256" key="1">
    <source>
        <dbReference type="ARBA" id="ARBA00004651"/>
    </source>
</evidence>
<keyword evidence="12" id="KW-0325">Glycoprotein</keyword>
<reference evidence="17 18" key="1">
    <citation type="submission" date="2014-04" db="EMBL/GenBank/DDBJ databases">
        <authorList>
            <consortium name="DOE Joint Genome Institute"/>
            <person name="Kuo A."/>
            <person name="Tarkka M."/>
            <person name="Buscot F."/>
            <person name="Kohler A."/>
            <person name="Nagy L.G."/>
            <person name="Floudas D."/>
            <person name="Copeland A."/>
            <person name="Barry K.W."/>
            <person name="Cichocki N."/>
            <person name="Veneault-Fourrey C."/>
            <person name="LaButti K."/>
            <person name="Lindquist E.A."/>
            <person name="Lipzen A."/>
            <person name="Lundell T."/>
            <person name="Morin E."/>
            <person name="Murat C."/>
            <person name="Sun H."/>
            <person name="Tunlid A."/>
            <person name="Henrissat B."/>
            <person name="Grigoriev I.V."/>
            <person name="Hibbett D.S."/>
            <person name="Martin F."/>
            <person name="Nordberg H.P."/>
            <person name="Cantor M.N."/>
            <person name="Hua S.X."/>
        </authorList>
    </citation>
    <scope>NUCLEOTIDE SEQUENCE [LARGE SCALE GENOMIC DNA]</scope>
    <source>
        <strain evidence="17 18">F 1598</strain>
    </source>
</reference>
<evidence type="ECO:0000313" key="17">
    <source>
        <dbReference type="EMBL" id="KIM76946.1"/>
    </source>
</evidence>
<reference evidence="18" key="2">
    <citation type="submission" date="2015-01" db="EMBL/GenBank/DDBJ databases">
        <title>Evolutionary Origins and Diversification of the Mycorrhizal Mutualists.</title>
        <authorList>
            <consortium name="DOE Joint Genome Institute"/>
            <consortium name="Mycorrhizal Genomics Consortium"/>
            <person name="Kohler A."/>
            <person name="Kuo A."/>
            <person name="Nagy L.G."/>
            <person name="Floudas D."/>
            <person name="Copeland A."/>
            <person name="Barry K.W."/>
            <person name="Cichocki N."/>
            <person name="Veneault-Fourrey C."/>
            <person name="LaButti K."/>
            <person name="Lindquist E.A."/>
            <person name="Lipzen A."/>
            <person name="Lundell T."/>
            <person name="Morin E."/>
            <person name="Murat C."/>
            <person name="Riley R."/>
            <person name="Ohm R."/>
            <person name="Sun H."/>
            <person name="Tunlid A."/>
            <person name="Henrissat B."/>
            <person name="Grigoriev I.V."/>
            <person name="Hibbett D.S."/>
            <person name="Martin F."/>
        </authorList>
    </citation>
    <scope>NUCLEOTIDE SEQUENCE [LARGE SCALE GENOMIC DNA]</scope>
    <source>
        <strain evidence="18">F 1598</strain>
    </source>
</reference>
<dbReference type="EMBL" id="KN833030">
    <property type="protein sequence ID" value="KIM76946.1"/>
    <property type="molecule type" value="Genomic_DNA"/>
</dbReference>
<name>A0A0C3FB49_PILCF</name>
<evidence type="ECO:0000256" key="14">
    <source>
        <dbReference type="SAM" id="MobiDB-lite"/>
    </source>
</evidence>
<dbReference type="GO" id="GO:0006826">
    <property type="term" value="P:iron ion transport"/>
    <property type="evidence" value="ECO:0007669"/>
    <property type="project" value="TreeGrafter"/>
</dbReference>
<dbReference type="STRING" id="765440.A0A0C3FB49"/>
<feature type="domain" description="FAD-binding FR-type" evidence="16">
    <location>
        <begin position="318"/>
        <end position="441"/>
    </location>
</feature>
<dbReference type="Pfam" id="PF08030">
    <property type="entry name" value="NAD_binding_6"/>
    <property type="match status" value="1"/>
</dbReference>
<feature type="transmembrane region" description="Helical" evidence="15">
    <location>
        <begin position="190"/>
        <end position="211"/>
    </location>
</feature>
<dbReference type="Gene3D" id="3.40.50.80">
    <property type="entry name" value="Nucleotide-binding domain of ferredoxin-NADP reductase (FNR) module"/>
    <property type="match status" value="1"/>
</dbReference>
<evidence type="ECO:0000256" key="11">
    <source>
        <dbReference type="ARBA" id="ARBA00023136"/>
    </source>
</evidence>
<evidence type="ECO:0000256" key="2">
    <source>
        <dbReference type="ARBA" id="ARBA00006278"/>
    </source>
</evidence>
<keyword evidence="10" id="KW-0406">Ion transport</keyword>
<dbReference type="GO" id="GO:0052851">
    <property type="term" value="F:ferric-chelate reductase (NADPH) activity"/>
    <property type="evidence" value="ECO:0007669"/>
    <property type="project" value="UniProtKB-EC"/>
</dbReference>
<comment type="subcellular location">
    <subcellularLocation>
        <location evidence="1">Cell membrane</location>
        <topology evidence="1">Multi-pass membrane protein</topology>
    </subcellularLocation>
</comment>
<keyword evidence="11 15" id="KW-0472">Membrane</keyword>
<dbReference type="SFLD" id="SFLDS00052">
    <property type="entry name" value="Ferric_Reductase_Domain"/>
    <property type="match status" value="1"/>
</dbReference>
<comment type="similarity">
    <text evidence="2">Belongs to the ferric reductase (FRE) family.</text>
</comment>
<feature type="transmembrane region" description="Helical" evidence="15">
    <location>
        <begin position="150"/>
        <end position="170"/>
    </location>
</feature>
<sequence length="613" mass="66598">MSLPIISRDLAAADSGSPQSSPAAVAIPAVNFLRLVFNGDIILLVLFACFVVVSLPRAFARLSSAWSQGHILRSLADNQRNRKVPVSTSSNTEPGQNIEMKSDNSHTAYSYTDLAQRENGNAAFPYHVPTWSTLLYPIASPLKRRTMPGFSLGQTLILVIYSTILIYLSLYQSSAITDPERTGVVAMSQIPFVFAFAMKNNLLGAFVGLGYEKINYLHRFAGRAIVILVNIHSTGFVYKWTLNGEFAAQASQPTILWAFVALASVNIMAFTSATSMRQASYRLFICTHVIGFTLFLTAVCFHKPVVIPYVFAAVILYGVDHLVRLVKMRICTVRIRPLPELSTTRIEVPKLNAGWRAGQHVRLRVLSSRMGWWGWTENHPFTIASVSETEEGLVLMCKKTGKWTGKLYDMALASGYGEGGSNAGGNVRAMIEGPYGGPGHSVYESYSAAVFVCGGSGISFGLSAVQDLVRKDLEGRSRVKVIELIWTVQDPASLVILIPLFTSLIQQSASIRISVFYTRATPGVVRITKDYLLPGLSLTPGRPRVGKVIDSVISRAVSLGSGAKDSEPLSGVFVGACGPVGLADEVVKVVGQVDGRRRKAVGGVEVHEEVFGW</sequence>
<evidence type="ECO:0000256" key="10">
    <source>
        <dbReference type="ARBA" id="ARBA00023065"/>
    </source>
</evidence>
<feature type="transmembrane region" description="Helical" evidence="15">
    <location>
        <begin position="283"/>
        <end position="301"/>
    </location>
</feature>
<dbReference type="InterPro" id="IPR013130">
    <property type="entry name" value="Fe3_Rdtase_TM_dom"/>
</dbReference>
<evidence type="ECO:0000256" key="15">
    <source>
        <dbReference type="SAM" id="Phobius"/>
    </source>
</evidence>
<evidence type="ECO:0000259" key="16">
    <source>
        <dbReference type="PROSITE" id="PS51384"/>
    </source>
</evidence>
<gene>
    <name evidence="17" type="ORF">PILCRDRAFT_825962</name>
</gene>
<keyword evidence="8 15" id="KW-1133">Transmembrane helix</keyword>
<dbReference type="GO" id="GO:0006879">
    <property type="term" value="P:intracellular iron ion homeostasis"/>
    <property type="evidence" value="ECO:0007669"/>
    <property type="project" value="TreeGrafter"/>
</dbReference>
<keyword evidence="4" id="KW-0813">Transport</keyword>
<dbReference type="InParanoid" id="A0A0C3FB49"/>
<organism evidence="17 18">
    <name type="scientific">Piloderma croceum (strain F 1598)</name>
    <dbReference type="NCBI Taxonomy" id="765440"/>
    <lineage>
        <taxon>Eukaryota</taxon>
        <taxon>Fungi</taxon>
        <taxon>Dikarya</taxon>
        <taxon>Basidiomycota</taxon>
        <taxon>Agaricomycotina</taxon>
        <taxon>Agaricomycetes</taxon>
        <taxon>Agaricomycetidae</taxon>
        <taxon>Atheliales</taxon>
        <taxon>Atheliaceae</taxon>
        <taxon>Piloderma</taxon>
    </lineage>
</organism>
<dbReference type="Pfam" id="PF01794">
    <property type="entry name" value="Ferric_reduct"/>
    <property type="match status" value="1"/>
</dbReference>
<feature type="transmembrane region" description="Helical" evidence="15">
    <location>
        <begin position="41"/>
        <end position="60"/>
    </location>
</feature>
<dbReference type="GO" id="GO:0005886">
    <property type="term" value="C:plasma membrane"/>
    <property type="evidence" value="ECO:0007669"/>
    <property type="project" value="UniProtKB-SubCell"/>
</dbReference>
<dbReference type="FunCoup" id="A0A0C3FB49">
    <property type="interactions" value="185"/>
</dbReference>
<dbReference type="EC" id="1.16.1.9" evidence="3"/>
<protein>
    <recommendedName>
        <fullName evidence="3">ferric-chelate reductase (NADPH)</fullName>
        <ecNumber evidence="3">1.16.1.9</ecNumber>
    </recommendedName>
</protein>
<dbReference type="HOGENOM" id="CLU_017408_1_0_1"/>
<keyword evidence="7" id="KW-0249">Electron transport</keyword>
<evidence type="ECO:0000256" key="3">
    <source>
        <dbReference type="ARBA" id="ARBA00012668"/>
    </source>
</evidence>
<dbReference type="Pfam" id="PF08022">
    <property type="entry name" value="FAD_binding_8"/>
    <property type="match status" value="1"/>
</dbReference>
<feature type="compositionally biased region" description="Polar residues" evidence="14">
    <location>
        <begin position="86"/>
        <end position="95"/>
    </location>
</feature>
<keyword evidence="5" id="KW-1003">Cell membrane</keyword>
<proteinExistence type="inferred from homology"/>
<dbReference type="Proteomes" id="UP000054166">
    <property type="component" value="Unassembled WGS sequence"/>
</dbReference>
<dbReference type="SFLD" id="SFLDG01168">
    <property type="entry name" value="Ferric_reductase_subgroup_(FRE"/>
    <property type="match status" value="1"/>
</dbReference>
<evidence type="ECO:0000256" key="12">
    <source>
        <dbReference type="ARBA" id="ARBA00023180"/>
    </source>
</evidence>
<dbReference type="AlphaFoldDB" id="A0A0C3FB49"/>
<dbReference type="InterPro" id="IPR039261">
    <property type="entry name" value="FNR_nucleotide-bd"/>
</dbReference>
<dbReference type="InterPro" id="IPR013112">
    <property type="entry name" value="FAD-bd_8"/>
</dbReference>
<evidence type="ECO:0000256" key="7">
    <source>
        <dbReference type="ARBA" id="ARBA00022982"/>
    </source>
</evidence>
<dbReference type="PANTHER" id="PTHR32361">
    <property type="entry name" value="FERRIC/CUPRIC REDUCTASE TRANSMEMBRANE COMPONENT"/>
    <property type="match status" value="1"/>
</dbReference>